<dbReference type="OrthoDB" id="2507140at2759"/>
<comment type="caution">
    <text evidence="3">The sequence shown here is derived from an EMBL/GenBank/DDBJ whole genome shotgun (WGS) entry which is preliminary data.</text>
</comment>
<name>A0A9W8B9R6_9FUNG</name>
<evidence type="ECO:0000313" key="4">
    <source>
        <dbReference type="Proteomes" id="UP001151582"/>
    </source>
</evidence>
<evidence type="ECO:0000256" key="2">
    <source>
        <dbReference type="SAM" id="SignalP"/>
    </source>
</evidence>
<dbReference type="Proteomes" id="UP001151582">
    <property type="component" value="Unassembled WGS sequence"/>
</dbReference>
<sequence length="181" mass="18307">MKSFQTAIAAAVATAALTFQGINAKCISQPVVDSCLQTTMAAFKTCAYGDFECQCNLFAPVVACYDACPDDHTNQEKRSSENATLQNYCGHAAAHHSVSAAIAAASESGSSDEEAVAASSGSASRPSATGSGMVKKPKATSSASGDDEESATDDSGVDSTSRPAVMGMVAMGALAFAAHAY</sequence>
<accession>A0A9W8B9R6</accession>
<proteinExistence type="predicted"/>
<feature type="signal peptide" evidence="2">
    <location>
        <begin position="1"/>
        <end position="24"/>
    </location>
</feature>
<feature type="chain" id="PRO_5040745894" evidence="2">
    <location>
        <begin position="25"/>
        <end position="181"/>
    </location>
</feature>
<keyword evidence="2" id="KW-0732">Signal</keyword>
<feature type="region of interest" description="Disordered" evidence="1">
    <location>
        <begin position="113"/>
        <end position="162"/>
    </location>
</feature>
<evidence type="ECO:0000256" key="1">
    <source>
        <dbReference type="SAM" id="MobiDB-lite"/>
    </source>
</evidence>
<evidence type="ECO:0000313" key="3">
    <source>
        <dbReference type="EMBL" id="KAJ1981744.1"/>
    </source>
</evidence>
<dbReference type="GO" id="GO:0004630">
    <property type="term" value="F:phospholipase D activity"/>
    <property type="evidence" value="ECO:0007669"/>
    <property type="project" value="UniProtKB-EC"/>
</dbReference>
<keyword evidence="4" id="KW-1185">Reference proteome</keyword>
<feature type="compositionally biased region" description="Low complexity" evidence="1">
    <location>
        <begin position="116"/>
        <end position="132"/>
    </location>
</feature>
<dbReference type="AlphaFoldDB" id="A0A9W8B9R6"/>
<protein>
    <submittedName>
        <fullName evidence="3">Phospholipase D1</fullName>
        <ecNumber evidence="3">3.1.4.4</ecNumber>
    </submittedName>
</protein>
<keyword evidence="3" id="KW-0378">Hydrolase</keyword>
<dbReference type="EMBL" id="JANBQB010000113">
    <property type="protein sequence ID" value="KAJ1981744.1"/>
    <property type="molecule type" value="Genomic_DNA"/>
</dbReference>
<organism evidence="3 4">
    <name type="scientific">Dimargaris verticillata</name>
    <dbReference type="NCBI Taxonomy" id="2761393"/>
    <lineage>
        <taxon>Eukaryota</taxon>
        <taxon>Fungi</taxon>
        <taxon>Fungi incertae sedis</taxon>
        <taxon>Zoopagomycota</taxon>
        <taxon>Kickxellomycotina</taxon>
        <taxon>Dimargaritomycetes</taxon>
        <taxon>Dimargaritales</taxon>
        <taxon>Dimargaritaceae</taxon>
        <taxon>Dimargaris</taxon>
    </lineage>
</organism>
<reference evidence="3" key="1">
    <citation type="submission" date="2022-07" db="EMBL/GenBank/DDBJ databases">
        <title>Phylogenomic reconstructions and comparative analyses of Kickxellomycotina fungi.</title>
        <authorList>
            <person name="Reynolds N.K."/>
            <person name="Stajich J.E."/>
            <person name="Barry K."/>
            <person name="Grigoriev I.V."/>
            <person name="Crous P."/>
            <person name="Smith M.E."/>
        </authorList>
    </citation>
    <scope>NUCLEOTIDE SEQUENCE</scope>
    <source>
        <strain evidence="3">RSA 567</strain>
    </source>
</reference>
<gene>
    <name evidence="3" type="primary">SPO14</name>
    <name evidence="3" type="ORF">H4R34_001957</name>
</gene>
<feature type="compositionally biased region" description="Acidic residues" evidence="1">
    <location>
        <begin position="145"/>
        <end position="156"/>
    </location>
</feature>
<dbReference type="EC" id="3.1.4.4" evidence="3"/>